<organism evidence="14">
    <name type="scientific">Cyprideis torosa</name>
    <dbReference type="NCBI Taxonomy" id="163714"/>
    <lineage>
        <taxon>Eukaryota</taxon>
        <taxon>Metazoa</taxon>
        <taxon>Ecdysozoa</taxon>
        <taxon>Arthropoda</taxon>
        <taxon>Crustacea</taxon>
        <taxon>Oligostraca</taxon>
        <taxon>Ostracoda</taxon>
        <taxon>Podocopa</taxon>
        <taxon>Podocopida</taxon>
        <taxon>Cytherocopina</taxon>
        <taxon>Cytheroidea</taxon>
        <taxon>Cytherideidae</taxon>
        <taxon>Cyprideis</taxon>
    </lineage>
</organism>
<dbReference type="AlphaFoldDB" id="A0A7R8WZ13"/>
<proteinExistence type="inferred from homology"/>
<reference evidence="14" key="1">
    <citation type="submission" date="2020-11" db="EMBL/GenBank/DDBJ databases">
        <authorList>
            <person name="Tran Van P."/>
        </authorList>
    </citation>
    <scope>NUCLEOTIDE SEQUENCE</scope>
</reference>
<evidence type="ECO:0000256" key="3">
    <source>
        <dbReference type="ARBA" id="ARBA00009025"/>
    </source>
</evidence>
<evidence type="ECO:0000256" key="10">
    <source>
        <dbReference type="ARBA" id="ARBA00023136"/>
    </source>
</evidence>
<dbReference type="GO" id="GO:0008137">
    <property type="term" value="F:NADH dehydrogenase (ubiquinone) activity"/>
    <property type="evidence" value="ECO:0007669"/>
    <property type="project" value="UniProtKB-EC"/>
</dbReference>
<dbReference type="GO" id="GO:0005886">
    <property type="term" value="C:plasma membrane"/>
    <property type="evidence" value="ECO:0007669"/>
    <property type="project" value="UniProtKB-SubCell"/>
</dbReference>
<evidence type="ECO:0000256" key="7">
    <source>
        <dbReference type="ARBA" id="ARBA00022692"/>
    </source>
</evidence>
<dbReference type="PANTHER" id="PTHR42682:SF3">
    <property type="entry name" value="FORMATE HYDROGENLYASE SUBUNIT 3-RELATED"/>
    <property type="match status" value="1"/>
</dbReference>
<dbReference type="EC" id="7.1.1.2" evidence="4"/>
<keyword evidence="7" id="KW-0812">Transmembrane</keyword>
<dbReference type="InterPro" id="IPR052175">
    <property type="entry name" value="ComplexI-like_HydComp"/>
</dbReference>
<keyword evidence="8" id="KW-1133">Transmembrane helix</keyword>
<name>A0A7R8WZ13_9CRUS</name>
<evidence type="ECO:0000256" key="8">
    <source>
        <dbReference type="ARBA" id="ARBA00022989"/>
    </source>
</evidence>
<accession>A0A7R8WZ13</accession>
<evidence type="ECO:0000256" key="4">
    <source>
        <dbReference type="ARBA" id="ARBA00012944"/>
    </source>
</evidence>
<gene>
    <name evidence="14" type="ORF">CTOB1V02_LOCUS15770</name>
</gene>
<evidence type="ECO:0000256" key="5">
    <source>
        <dbReference type="ARBA" id="ARBA00021006"/>
    </source>
</evidence>
<dbReference type="InterPro" id="IPR003918">
    <property type="entry name" value="NADH_UbQ_OxRdtase"/>
</dbReference>
<sequence>MGIIAVGIFCMNTQALTGTLYQIVAHATSTGMLFLFVGLMEQRTGSRQIEDLGGIAHRAPIFATFFAIAMLASCGLPGTSGFVGEFLIILGAVRFNLFVGFLACLTLLLGVCYMLPLFQKVFFEKPKQLTASFRDLTVYETLVFLPVILLILVMGIAPQPFLAKIEPAAKKQILQLKGFARVEYYCLLAFATAGMLFLTMARELILAFVALEVMSLSVYVMVGMRREQVRAVEAVLKYLVLGAFS</sequence>
<dbReference type="InterPro" id="IPR001750">
    <property type="entry name" value="ND/Mrp_TM"/>
</dbReference>
<comment type="subcellular location">
    <subcellularLocation>
        <location evidence="2">Cell membrane</location>
        <topology evidence="2">Multi-pass membrane protein</topology>
    </subcellularLocation>
</comment>
<evidence type="ECO:0000256" key="2">
    <source>
        <dbReference type="ARBA" id="ARBA00004651"/>
    </source>
</evidence>
<comment type="catalytic activity">
    <reaction evidence="12">
        <text>a ubiquinone + NADH + 5 H(+)(in) = a ubiquinol + NAD(+) + 4 H(+)(out)</text>
        <dbReference type="Rhea" id="RHEA:29091"/>
        <dbReference type="Rhea" id="RHEA-COMP:9565"/>
        <dbReference type="Rhea" id="RHEA-COMP:9566"/>
        <dbReference type="ChEBI" id="CHEBI:15378"/>
        <dbReference type="ChEBI" id="CHEBI:16389"/>
        <dbReference type="ChEBI" id="CHEBI:17976"/>
        <dbReference type="ChEBI" id="CHEBI:57540"/>
        <dbReference type="ChEBI" id="CHEBI:57945"/>
        <dbReference type="EC" id="7.1.1.2"/>
    </reaction>
</comment>
<evidence type="ECO:0000313" key="14">
    <source>
        <dbReference type="EMBL" id="CAD7237955.1"/>
    </source>
</evidence>
<dbReference type="OrthoDB" id="2394882at2759"/>
<dbReference type="GO" id="GO:0042773">
    <property type="term" value="P:ATP synthesis coupled electron transport"/>
    <property type="evidence" value="ECO:0007669"/>
    <property type="project" value="InterPro"/>
</dbReference>
<protein>
    <recommendedName>
        <fullName evidence="5">NADH-ubiquinone oxidoreductase chain 4</fullName>
        <ecNumber evidence="4">7.1.1.2</ecNumber>
    </recommendedName>
    <alternativeName>
        <fullName evidence="11">NADH dehydrogenase subunit 4</fullName>
    </alternativeName>
</protein>
<evidence type="ECO:0000256" key="9">
    <source>
        <dbReference type="ARBA" id="ARBA00023002"/>
    </source>
</evidence>
<dbReference type="GO" id="GO:0016491">
    <property type="term" value="F:oxidoreductase activity"/>
    <property type="evidence" value="ECO:0007669"/>
    <property type="project" value="UniProtKB-KW"/>
</dbReference>
<evidence type="ECO:0000256" key="6">
    <source>
        <dbReference type="ARBA" id="ARBA00022475"/>
    </source>
</evidence>
<feature type="domain" description="NADH:quinone oxidoreductase/Mrp antiporter transmembrane" evidence="13">
    <location>
        <begin position="201"/>
        <end position="245"/>
    </location>
</feature>
<keyword evidence="6" id="KW-1003">Cell membrane</keyword>
<evidence type="ECO:0000256" key="12">
    <source>
        <dbReference type="ARBA" id="ARBA00049551"/>
    </source>
</evidence>
<evidence type="ECO:0000259" key="13">
    <source>
        <dbReference type="Pfam" id="PF00361"/>
    </source>
</evidence>
<comment type="similarity">
    <text evidence="3">Belongs to the complex I subunit 4 family.</text>
</comment>
<comment type="function">
    <text evidence="1">Core subunit of the mitochondrial membrane respiratory chain NADH dehydrogenase (Complex I) that is believed to belong to the minimal assembly required for catalysis. Complex I functions in the transfer of electrons from NADH to the respiratory chain. The immediate electron acceptor for the enzyme is believed to be ubiquinone.</text>
</comment>
<dbReference type="EMBL" id="OB694133">
    <property type="protein sequence ID" value="CAD7237955.1"/>
    <property type="molecule type" value="Genomic_DNA"/>
</dbReference>
<feature type="domain" description="NADH:quinone oxidoreductase/Mrp antiporter transmembrane" evidence="13">
    <location>
        <begin position="1"/>
        <end position="105"/>
    </location>
</feature>
<dbReference type="PRINTS" id="PR01437">
    <property type="entry name" value="NUOXDRDTASE4"/>
</dbReference>
<dbReference type="Pfam" id="PF00361">
    <property type="entry name" value="Proton_antipo_M"/>
    <property type="match status" value="2"/>
</dbReference>
<keyword evidence="10" id="KW-0472">Membrane</keyword>
<evidence type="ECO:0000256" key="11">
    <source>
        <dbReference type="ARBA" id="ARBA00031025"/>
    </source>
</evidence>
<keyword evidence="9" id="KW-0560">Oxidoreductase</keyword>
<dbReference type="PANTHER" id="PTHR42682">
    <property type="entry name" value="HYDROGENASE-4 COMPONENT F"/>
    <property type="match status" value="1"/>
</dbReference>
<evidence type="ECO:0000256" key="1">
    <source>
        <dbReference type="ARBA" id="ARBA00003257"/>
    </source>
</evidence>
<feature type="non-terminal residue" evidence="14">
    <location>
        <position position="1"/>
    </location>
</feature>